<organism evidence="6 7">
    <name type="scientific">Camelimonas fluminis</name>
    <dbReference type="NCBI Taxonomy" id="1576911"/>
    <lineage>
        <taxon>Bacteria</taxon>
        <taxon>Pseudomonadati</taxon>
        <taxon>Pseudomonadota</taxon>
        <taxon>Alphaproteobacteria</taxon>
        <taxon>Hyphomicrobiales</taxon>
        <taxon>Chelatococcaceae</taxon>
        <taxon>Camelimonas</taxon>
    </lineage>
</organism>
<dbReference type="PANTHER" id="PTHR44591:SF3">
    <property type="entry name" value="RESPONSE REGULATORY DOMAIN-CONTAINING PROTEIN"/>
    <property type="match status" value="1"/>
</dbReference>
<dbReference type="SMART" id="SM00448">
    <property type="entry name" value="REC"/>
    <property type="match status" value="1"/>
</dbReference>
<keyword evidence="2" id="KW-0805">Transcription regulation</keyword>
<evidence type="ECO:0000256" key="4">
    <source>
        <dbReference type="PROSITE-ProRule" id="PRU00169"/>
    </source>
</evidence>
<evidence type="ECO:0000313" key="7">
    <source>
        <dbReference type="Proteomes" id="UP001595704"/>
    </source>
</evidence>
<dbReference type="InterPro" id="IPR050595">
    <property type="entry name" value="Bact_response_regulator"/>
</dbReference>
<dbReference type="PANTHER" id="PTHR44591">
    <property type="entry name" value="STRESS RESPONSE REGULATOR PROTEIN 1"/>
    <property type="match status" value="1"/>
</dbReference>
<feature type="domain" description="Response regulatory" evidence="5">
    <location>
        <begin position="9"/>
        <end position="122"/>
    </location>
</feature>
<dbReference type="EMBL" id="JBHRYC010000022">
    <property type="protein sequence ID" value="MFC3636127.1"/>
    <property type="molecule type" value="Genomic_DNA"/>
</dbReference>
<name>A0ABV7UBV5_9HYPH</name>
<dbReference type="SUPFAM" id="SSF52172">
    <property type="entry name" value="CheY-like"/>
    <property type="match status" value="1"/>
</dbReference>
<dbReference type="InterPro" id="IPR001789">
    <property type="entry name" value="Sig_transdc_resp-reg_receiver"/>
</dbReference>
<reference evidence="7" key="1">
    <citation type="journal article" date="2019" name="Int. J. Syst. Evol. Microbiol.">
        <title>The Global Catalogue of Microorganisms (GCM) 10K type strain sequencing project: providing services to taxonomists for standard genome sequencing and annotation.</title>
        <authorList>
            <consortium name="The Broad Institute Genomics Platform"/>
            <consortium name="The Broad Institute Genome Sequencing Center for Infectious Disease"/>
            <person name="Wu L."/>
            <person name="Ma J."/>
        </authorList>
    </citation>
    <scope>NUCLEOTIDE SEQUENCE [LARGE SCALE GENOMIC DNA]</scope>
    <source>
        <strain evidence="7">KCTC 42282</strain>
    </source>
</reference>
<evidence type="ECO:0000313" key="6">
    <source>
        <dbReference type="EMBL" id="MFC3636127.1"/>
    </source>
</evidence>
<dbReference type="Gene3D" id="3.40.50.2300">
    <property type="match status" value="1"/>
</dbReference>
<dbReference type="Proteomes" id="UP001595704">
    <property type="component" value="Unassembled WGS sequence"/>
</dbReference>
<evidence type="ECO:0000256" key="1">
    <source>
        <dbReference type="ARBA" id="ARBA00022553"/>
    </source>
</evidence>
<protein>
    <submittedName>
        <fullName evidence="6">Response regulator</fullName>
    </submittedName>
</protein>
<sequence>MDQTQKPLTILVVEDEPLIRMDLVDLIEEAGFHTLEARNADDALAIVDGKDGFQVLFTDVDMPGSIDGLELARIVAGQRPDVRIIITSGQTVPTDDEMPAGAVFLPKPHEASRLAAVLQPGDQKRR</sequence>
<dbReference type="PROSITE" id="PS50110">
    <property type="entry name" value="RESPONSE_REGULATORY"/>
    <property type="match status" value="1"/>
</dbReference>
<keyword evidence="7" id="KW-1185">Reference proteome</keyword>
<dbReference type="Pfam" id="PF00072">
    <property type="entry name" value="Response_reg"/>
    <property type="match status" value="1"/>
</dbReference>
<accession>A0ABV7UBV5</accession>
<proteinExistence type="predicted"/>
<comment type="caution">
    <text evidence="6">The sequence shown here is derived from an EMBL/GenBank/DDBJ whole genome shotgun (WGS) entry which is preliminary data.</text>
</comment>
<evidence type="ECO:0000259" key="5">
    <source>
        <dbReference type="PROSITE" id="PS50110"/>
    </source>
</evidence>
<dbReference type="InterPro" id="IPR011006">
    <property type="entry name" value="CheY-like_superfamily"/>
</dbReference>
<dbReference type="RefSeq" id="WP_376853073.1">
    <property type="nucleotide sequence ID" value="NZ_JBHRYC010000022.1"/>
</dbReference>
<feature type="modified residue" description="4-aspartylphosphate" evidence="4">
    <location>
        <position position="59"/>
    </location>
</feature>
<keyword evidence="1 4" id="KW-0597">Phosphoprotein</keyword>
<gene>
    <name evidence="6" type="ORF">ACFONL_01820</name>
</gene>
<evidence type="ECO:0000256" key="3">
    <source>
        <dbReference type="ARBA" id="ARBA00023163"/>
    </source>
</evidence>
<keyword evidence="3" id="KW-0804">Transcription</keyword>
<evidence type="ECO:0000256" key="2">
    <source>
        <dbReference type="ARBA" id="ARBA00023015"/>
    </source>
</evidence>